<dbReference type="PANTHER" id="PTHR34109:SF1">
    <property type="entry name" value="VOC DOMAIN-CONTAINING PROTEIN"/>
    <property type="match status" value="1"/>
</dbReference>
<evidence type="ECO:0000313" key="3">
    <source>
        <dbReference type="Proteomes" id="UP001595935"/>
    </source>
</evidence>
<keyword evidence="3" id="KW-1185">Reference proteome</keyword>
<gene>
    <name evidence="2" type="ORF">ACFO5S_21575</name>
</gene>
<dbReference type="CDD" id="cd07246">
    <property type="entry name" value="VOC_like"/>
    <property type="match status" value="1"/>
</dbReference>
<organism evidence="2 3">
    <name type="scientific">Flavobacterium branchiicola</name>
    <dbReference type="NCBI Taxonomy" id="1114875"/>
    <lineage>
        <taxon>Bacteria</taxon>
        <taxon>Pseudomonadati</taxon>
        <taxon>Bacteroidota</taxon>
        <taxon>Flavobacteriia</taxon>
        <taxon>Flavobacteriales</taxon>
        <taxon>Flavobacteriaceae</taxon>
        <taxon>Flavobacterium</taxon>
    </lineage>
</organism>
<feature type="domain" description="Glyoxalase/fosfomycin resistance/dioxygenase" evidence="1">
    <location>
        <begin position="15"/>
        <end position="120"/>
    </location>
</feature>
<dbReference type="Gene3D" id="3.30.720.120">
    <property type="match status" value="1"/>
</dbReference>
<dbReference type="Gene3D" id="3.30.720.110">
    <property type="match status" value="1"/>
</dbReference>
<accession>A0ABV9PN77</accession>
<evidence type="ECO:0000313" key="2">
    <source>
        <dbReference type="EMBL" id="MFC4750058.1"/>
    </source>
</evidence>
<dbReference type="RefSeq" id="WP_213260043.1">
    <property type="nucleotide sequence ID" value="NZ_JAGYWA010000011.1"/>
</dbReference>
<dbReference type="Pfam" id="PF00903">
    <property type="entry name" value="Glyoxalase"/>
    <property type="match status" value="1"/>
</dbReference>
<sequence length="124" mass="13957">MNLPVNHQSIIPYLILKDTSEFFNFTTKVFDAEKGSREILREDGTVMHAEIVISGNTIMITDENKDWPSQTAHLFIYVSDVDGTYQKALNNGAKNVMDVTTKNSRTACGIIDPFGNVWWISSVQ</sequence>
<comment type="caution">
    <text evidence="2">The sequence shown here is derived from an EMBL/GenBank/DDBJ whole genome shotgun (WGS) entry which is preliminary data.</text>
</comment>
<reference evidence="3" key="1">
    <citation type="journal article" date="2019" name="Int. J. Syst. Evol. Microbiol.">
        <title>The Global Catalogue of Microorganisms (GCM) 10K type strain sequencing project: providing services to taxonomists for standard genome sequencing and annotation.</title>
        <authorList>
            <consortium name="The Broad Institute Genomics Platform"/>
            <consortium name="The Broad Institute Genome Sequencing Center for Infectious Disease"/>
            <person name="Wu L."/>
            <person name="Ma J."/>
        </authorList>
    </citation>
    <scope>NUCLEOTIDE SEQUENCE [LARGE SCALE GENOMIC DNA]</scope>
    <source>
        <strain evidence="3">WYCCWR 13023</strain>
    </source>
</reference>
<name>A0ABV9PN77_9FLAO</name>
<dbReference type="Proteomes" id="UP001595935">
    <property type="component" value="Unassembled WGS sequence"/>
</dbReference>
<dbReference type="SUPFAM" id="SSF54593">
    <property type="entry name" value="Glyoxalase/Bleomycin resistance protein/Dihydroxybiphenyl dioxygenase"/>
    <property type="match status" value="1"/>
</dbReference>
<evidence type="ECO:0000259" key="1">
    <source>
        <dbReference type="Pfam" id="PF00903"/>
    </source>
</evidence>
<dbReference type="EMBL" id="JBHSGV010000011">
    <property type="protein sequence ID" value="MFC4750058.1"/>
    <property type="molecule type" value="Genomic_DNA"/>
</dbReference>
<protein>
    <submittedName>
        <fullName evidence="2">VOC family protein</fullName>
    </submittedName>
</protein>
<dbReference type="InterPro" id="IPR004360">
    <property type="entry name" value="Glyas_Fos-R_dOase_dom"/>
</dbReference>
<dbReference type="InterPro" id="IPR029068">
    <property type="entry name" value="Glyas_Bleomycin-R_OHBP_Dase"/>
</dbReference>
<proteinExistence type="predicted"/>
<dbReference type="PANTHER" id="PTHR34109">
    <property type="entry name" value="BNAUNNG04460D PROTEIN-RELATED"/>
    <property type="match status" value="1"/>
</dbReference>